<sequence length="115" mass="13842">MLFQRKFLWVFFFFGFAIAYFRIFDNFFQKDEKKNNQGFHPDWLREKFQSISCLDHEYLCSDTLQCVNRPENCPCPFPTSQRRCPLGNSNYVCVSMLEDQDPCQIVEQYRLGRVL</sequence>
<proteinExistence type="inferred from homology"/>
<keyword evidence="4" id="KW-0812">Transmembrane</keyword>
<gene>
    <name evidence="5" type="ORF">T551_00118</name>
</gene>
<dbReference type="CDD" id="cd23996">
    <property type="entry name" value="LCL2-like"/>
    <property type="match status" value="1"/>
</dbReference>
<evidence type="ECO:0000256" key="2">
    <source>
        <dbReference type="ARBA" id="ARBA00018534"/>
    </source>
</evidence>
<evidence type="ECO:0000256" key="4">
    <source>
        <dbReference type="SAM" id="Phobius"/>
    </source>
</evidence>
<evidence type="ECO:0000313" key="5">
    <source>
        <dbReference type="EMBL" id="KTW32633.1"/>
    </source>
</evidence>
<accession>A0A0W4ZW74</accession>
<comment type="caution">
    <text evidence="5">The sequence shown here is derived from an EMBL/GenBank/DDBJ whole genome shotgun (WGS) entry which is preliminary data.</text>
</comment>
<name>A0A0W4ZW74_PNEJ7</name>
<dbReference type="EMBL" id="LFWA01000001">
    <property type="protein sequence ID" value="KTW32633.1"/>
    <property type="molecule type" value="Genomic_DNA"/>
</dbReference>
<reference evidence="6" key="1">
    <citation type="journal article" date="2016" name="Nat. Commun.">
        <title>Genome analysis of three Pneumocystis species reveals adaptation mechanisms to life exclusively in mammalian hosts.</title>
        <authorList>
            <person name="Ma L."/>
            <person name="Chen Z."/>
            <person name="Huang D.W."/>
            <person name="Kutty G."/>
            <person name="Ishihara M."/>
            <person name="Wang H."/>
            <person name="Abouelleil A."/>
            <person name="Bishop L."/>
            <person name="Davey E."/>
            <person name="Deng R."/>
            <person name="Deng X."/>
            <person name="Fan L."/>
            <person name="Fantoni G."/>
            <person name="Fitzgerald M."/>
            <person name="Gogineni E."/>
            <person name="Goldberg J.M."/>
            <person name="Handley G."/>
            <person name="Hu X."/>
            <person name="Huber C."/>
            <person name="Jiao X."/>
            <person name="Jones K."/>
            <person name="Levin J.Z."/>
            <person name="Liu Y."/>
            <person name="Macdonald P."/>
            <person name="Melnikov A."/>
            <person name="Raley C."/>
            <person name="Sassi M."/>
            <person name="Sherman B.T."/>
            <person name="Song X."/>
            <person name="Sykes S."/>
            <person name="Tran B."/>
            <person name="Walsh L."/>
            <person name="Xia Y."/>
            <person name="Yang J."/>
            <person name="Young S."/>
            <person name="Zeng Q."/>
            <person name="Zheng X."/>
            <person name="Stephens R."/>
            <person name="Nusbaum C."/>
            <person name="Birren B.W."/>
            <person name="Azadi P."/>
            <person name="Lempicki R.A."/>
            <person name="Cuomo C.A."/>
            <person name="Kovacs J.A."/>
        </authorList>
    </citation>
    <scope>NUCLEOTIDE SEQUENCE [LARGE SCALE GENOMIC DNA]</scope>
    <source>
        <strain evidence="6">RU7</strain>
    </source>
</reference>
<evidence type="ECO:0000313" key="6">
    <source>
        <dbReference type="Proteomes" id="UP000053447"/>
    </source>
</evidence>
<dbReference type="GeneID" id="28938640"/>
<dbReference type="GO" id="GO:0036503">
    <property type="term" value="P:ERAD pathway"/>
    <property type="evidence" value="ECO:0007669"/>
    <property type="project" value="TreeGrafter"/>
</dbReference>
<feature type="transmembrane region" description="Helical" evidence="4">
    <location>
        <begin position="6"/>
        <end position="24"/>
    </location>
</feature>
<dbReference type="InterPro" id="IPR034543">
    <property type="entry name" value="LCL2"/>
</dbReference>
<dbReference type="Proteomes" id="UP000053447">
    <property type="component" value="Unassembled WGS sequence"/>
</dbReference>
<keyword evidence="6" id="KW-1185">Reference proteome</keyword>
<dbReference type="VEuPathDB" id="FungiDB:T551_00118"/>
<evidence type="ECO:0000256" key="3">
    <source>
        <dbReference type="ARBA" id="ARBA00022729"/>
    </source>
</evidence>
<dbReference type="PANTHER" id="PTHR38425:SF1">
    <property type="entry name" value="LONG CHRONOLOGICAL LIFESPAN PROTEIN 2"/>
    <property type="match status" value="1"/>
</dbReference>
<dbReference type="PANTHER" id="PTHR38425">
    <property type="entry name" value="LONG CHRONOLOGICAL LIFESPAN PROTEIN 2"/>
    <property type="match status" value="1"/>
</dbReference>
<organism evidence="5 6">
    <name type="scientific">Pneumocystis jirovecii (strain RU7)</name>
    <name type="common">Human pneumocystis pneumonia agent</name>
    <dbReference type="NCBI Taxonomy" id="1408657"/>
    <lineage>
        <taxon>Eukaryota</taxon>
        <taxon>Fungi</taxon>
        <taxon>Dikarya</taxon>
        <taxon>Ascomycota</taxon>
        <taxon>Taphrinomycotina</taxon>
        <taxon>Pneumocystomycetes</taxon>
        <taxon>Pneumocystaceae</taxon>
        <taxon>Pneumocystis</taxon>
    </lineage>
</organism>
<evidence type="ECO:0000256" key="1">
    <source>
        <dbReference type="ARBA" id="ARBA00010545"/>
    </source>
</evidence>
<comment type="similarity">
    <text evidence="1">Belongs to the LCL2 family.</text>
</comment>
<dbReference type="STRING" id="1408657.A0A0W4ZW74"/>
<keyword evidence="3" id="KW-0732">Signal</keyword>
<keyword evidence="4" id="KW-0472">Membrane</keyword>
<keyword evidence="4" id="KW-1133">Transmembrane helix</keyword>
<dbReference type="AlphaFoldDB" id="A0A0W4ZW74"/>
<dbReference type="OrthoDB" id="2234316at2759"/>
<protein>
    <recommendedName>
        <fullName evidence="2">Long chronological lifespan protein 2</fullName>
    </recommendedName>
</protein>
<dbReference type="RefSeq" id="XP_018231325.1">
    <property type="nucleotide sequence ID" value="XM_018372385.1"/>
</dbReference>